<dbReference type="EMBL" id="BAAAEW010000014">
    <property type="protein sequence ID" value="GAA0751945.1"/>
    <property type="molecule type" value="Genomic_DNA"/>
</dbReference>
<feature type="region of interest" description="Disordered" evidence="1">
    <location>
        <begin position="121"/>
        <end position="141"/>
    </location>
</feature>
<keyword evidence="3" id="KW-1185">Reference proteome</keyword>
<comment type="caution">
    <text evidence="2">The sequence shown here is derived from an EMBL/GenBank/DDBJ whole genome shotgun (WGS) entry which is preliminary data.</text>
</comment>
<evidence type="ECO:0000313" key="2">
    <source>
        <dbReference type="EMBL" id="GAA0751945.1"/>
    </source>
</evidence>
<sequence>MAGACPAPYNPGPVSFLFERHVDLKLPIKIIDELAESVIESTGVLDLASGEIRDVKLSEDNDPPYEGFPGEDEDYEFTSGMLTNGKKEVEFRVEVDVVGRKYSVTPSELLELKGRAARLFSAAPSAPPAPPAPPPKGRRKS</sequence>
<organism evidence="2 3">
    <name type="scientific">Ideonella azotifigens</name>
    <dbReference type="NCBI Taxonomy" id="513160"/>
    <lineage>
        <taxon>Bacteria</taxon>
        <taxon>Pseudomonadati</taxon>
        <taxon>Pseudomonadota</taxon>
        <taxon>Betaproteobacteria</taxon>
        <taxon>Burkholderiales</taxon>
        <taxon>Sphaerotilaceae</taxon>
        <taxon>Ideonella</taxon>
    </lineage>
</organism>
<dbReference type="Proteomes" id="UP001500279">
    <property type="component" value="Unassembled WGS sequence"/>
</dbReference>
<feature type="compositionally biased region" description="Pro residues" evidence="1">
    <location>
        <begin position="125"/>
        <end position="135"/>
    </location>
</feature>
<gene>
    <name evidence="2" type="ORF">GCM10009107_25240</name>
</gene>
<reference evidence="3" key="1">
    <citation type="journal article" date="2019" name="Int. J. Syst. Evol. Microbiol.">
        <title>The Global Catalogue of Microorganisms (GCM) 10K type strain sequencing project: providing services to taxonomists for standard genome sequencing and annotation.</title>
        <authorList>
            <consortium name="The Broad Institute Genomics Platform"/>
            <consortium name="The Broad Institute Genome Sequencing Center for Infectious Disease"/>
            <person name="Wu L."/>
            <person name="Ma J."/>
        </authorList>
    </citation>
    <scope>NUCLEOTIDE SEQUENCE [LARGE SCALE GENOMIC DNA]</scope>
    <source>
        <strain evidence="3">JCM 15503</strain>
    </source>
</reference>
<protein>
    <submittedName>
        <fullName evidence="2">Uncharacterized protein</fullName>
    </submittedName>
</protein>
<accession>A0ABP3VAH4</accession>
<evidence type="ECO:0000313" key="3">
    <source>
        <dbReference type="Proteomes" id="UP001500279"/>
    </source>
</evidence>
<name>A0ABP3VAH4_9BURK</name>
<evidence type="ECO:0000256" key="1">
    <source>
        <dbReference type="SAM" id="MobiDB-lite"/>
    </source>
</evidence>
<proteinExistence type="predicted"/>